<feature type="chain" id="PRO_5046680807" evidence="4">
    <location>
        <begin position="24"/>
        <end position="177"/>
    </location>
</feature>
<sequence length="177" mass="17004">MNTKSVTATLVAAAAAATLFVTGCSDDSSSAPAKSSSAAPAPQADPASSSKSTASVDGKAFDAKFTTTCAEQGGTLALALTDTANAAYGNLSVSATITGTDTVQAVGIAGSKGGDSGQPYAVGFGNGMPGGSATLTKDGNTYKVTGEGVSADLTNPLAGPKTSKFDITFACSTVVGG</sequence>
<dbReference type="RefSeq" id="WP_218472339.1">
    <property type="nucleotide sequence ID" value="NZ_BAABJN010000012.1"/>
</dbReference>
<dbReference type="InterPro" id="IPR008691">
    <property type="entry name" value="LpqH"/>
</dbReference>
<evidence type="ECO:0000256" key="1">
    <source>
        <dbReference type="ARBA" id="ARBA00022475"/>
    </source>
</evidence>
<keyword evidence="6" id="KW-1185">Reference proteome</keyword>
<dbReference type="Proteomes" id="UP000694257">
    <property type="component" value="Chromosome"/>
</dbReference>
<evidence type="ECO:0000313" key="5">
    <source>
        <dbReference type="EMBL" id="QXN91485.1"/>
    </source>
</evidence>
<gene>
    <name evidence="5" type="ORF">KV110_40325</name>
</gene>
<dbReference type="PROSITE" id="PS51257">
    <property type="entry name" value="PROKAR_LIPOPROTEIN"/>
    <property type="match status" value="1"/>
</dbReference>
<feature type="signal peptide" evidence="4">
    <location>
        <begin position="1"/>
        <end position="23"/>
    </location>
</feature>
<evidence type="ECO:0000256" key="3">
    <source>
        <dbReference type="SAM" id="MobiDB-lite"/>
    </source>
</evidence>
<feature type="region of interest" description="Disordered" evidence="3">
    <location>
        <begin position="24"/>
        <end position="54"/>
    </location>
</feature>
<reference evidence="5 6" key="1">
    <citation type="submission" date="2021-07" db="EMBL/GenBank/DDBJ databases">
        <title>Whole Genome Sequence of Nocardia Iowensis.</title>
        <authorList>
            <person name="Lamm A."/>
            <person name="Collins-Fairclough A.M."/>
            <person name="Bunk B."/>
            <person name="Sproer C."/>
        </authorList>
    </citation>
    <scope>NUCLEOTIDE SEQUENCE [LARGE SCALE GENOMIC DNA]</scope>
    <source>
        <strain evidence="5 6">NRRL 5646</strain>
    </source>
</reference>
<feature type="compositionally biased region" description="Low complexity" evidence="3">
    <location>
        <begin position="24"/>
        <end position="52"/>
    </location>
</feature>
<keyword evidence="5" id="KW-0449">Lipoprotein</keyword>
<name>A0ABX8RSS1_NOCIO</name>
<protein>
    <submittedName>
        <fullName evidence="5">Lipoprotein LpqH</fullName>
    </submittedName>
</protein>
<organism evidence="5 6">
    <name type="scientific">Nocardia iowensis</name>
    <dbReference type="NCBI Taxonomy" id="204891"/>
    <lineage>
        <taxon>Bacteria</taxon>
        <taxon>Bacillati</taxon>
        <taxon>Actinomycetota</taxon>
        <taxon>Actinomycetes</taxon>
        <taxon>Mycobacteriales</taxon>
        <taxon>Nocardiaceae</taxon>
        <taxon>Nocardia</taxon>
    </lineage>
</organism>
<keyword evidence="2" id="KW-0472">Membrane</keyword>
<keyword evidence="4" id="KW-0732">Signal</keyword>
<proteinExistence type="predicted"/>
<dbReference type="Pfam" id="PF05481">
    <property type="entry name" value="Myco_19_kDa"/>
    <property type="match status" value="1"/>
</dbReference>
<evidence type="ECO:0000313" key="6">
    <source>
        <dbReference type="Proteomes" id="UP000694257"/>
    </source>
</evidence>
<evidence type="ECO:0000256" key="4">
    <source>
        <dbReference type="SAM" id="SignalP"/>
    </source>
</evidence>
<dbReference type="EMBL" id="CP078145">
    <property type="protein sequence ID" value="QXN91485.1"/>
    <property type="molecule type" value="Genomic_DNA"/>
</dbReference>
<keyword evidence="1" id="KW-1003">Cell membrane</keyword>
<accession>A0ABX8RSS1</accession>
<evidence type="ECO:0000256" key="2">
    <source>
        <dbReference type="ARBA" id="ARBA00023136"/>
    </source>
</evidence>